<comment type="caution">
    <text evidence="1">The sequence shown here is derived from an EMBL/GenBank/DDBJ whole genome shotgun (WGS) entry which is preliminary data.</text>
</comment>
<dbReference type="SUPFAM" id="SSF141072">
    <property type="entry name" value="CalX-like"/>
    <property type="match status" value="1"/>
</dbReference>
<organism evidence="1 2">
    <name type="scientific">Gracilimonas halophila</name>
    <dbReference type="NCBI Taxonomy" id="1834464"/>
    <lineage>
        <taxon>Bacteria</taxon>
        <taxon>Pseudomonadati</taxon>
        <taxon>Balneolota</taxon>
        <taxon>Balneolia</taxon>
        <taxon>Balneolales</taxon>
        <taxon>Balneolaceae</taxon>
        <taxon>Gracilimonas</taxon>
    </lineage>
</organism>
<dbReference type="InterPro" id="IPR038081">
    <property type="entry name" value="CalX-like_sf"/>
</dbReference>
<name>A0ABW5JK92_9BACT</name>
<evidence type="ECO:0008006" key="3">
    <source>
        <dbReference type="Google" id="ProtNLM"/>
    </source>
</evidence>
<dbReference type="Gene3D" id="2.60.40.2030">
    <property type="match status" value="1"/>
</dbReference>
<dbReference type="Proteomes" id="UP001597460">
    <property type="component" value="Unassembled WGS sequence"/>
</dbReference>
<accession>A0ABW5JK92</accession>
<evidence type="ECO:0000313" key="1">
    <source>
        <dbReference type="EMBL" id="MFD2531868.1"/>
    </source>
</evidence>
<proteinExistence type="predicted"/>
<sequence>MNNKRYIELLVLLLISVSLNGCLNDLFSQKDLTYQDDPQLEFRPLNATEAEDAGAVEVLVQLIGPQQDSDIPISFSVNSSETDAVEGTHYDLATSSPVTLAANSSAATITINLNGTTLNDGEFRTLVLTLNESNEIKPAENLKTHTLIIEGVDGN</sequence>
<reference evidence="2" key="1">
    <citation type="journal article" date="2019" name="Int. J. Syst. Evol. Microbiol.">
        <title>The Global Catalogue of Microorganisms (GCM) 10K type strain sequencing project: providing services to taxonomists for standard genome sequencing and annotation.</title>
        <authorList>
            <consortium name="The Broad Institute Genomics Platform"/>
            <consortium name="The Broad Institute Genome Sequencing Center for Infectious Disease"/>
            <person name="Wu L."/>
            <person name="Ma J."/>
        </authorList>
    </citation>
    <scope>NUCLEOTIDE SEQUENCE [LARGE SCALE GENOMIC DNA]</scope>
    <source>
        <strain evidence="2">KCTC 52042</strain>
    </source>
</reference>
<gene>
    <name evidence="1" type="ORF">ACFSVN_05380</name>
</gene>
<dbReference type="RefSeq" id="WP_390299690.1">
    <property type="nucleotide sequence ID" value="NZ_JBHULI010000022.1"/>
</dbReference>
<protein>
    <recommendedName>
        <fullName evidence="3">Calx-beta domain-containing protein</fullName>
    </recommendedName>
</protein>
<keyword evidence="2" id="KW-1185">Reference proteome</keyword>
<evidence type="ECO:0000313" key="2">
    <source>
        <dbReference type="Proteomes" id="UP001597460"/>
    </source>
</evidence>
<dbReference type="EMBL" id="JBHULI010000022">
    <property type="protein sequence ID" value="MFD2531868.1"/>
    <property type="molecule type" value="Genomic_DNA"/>
</dbReference>